<comment type="caution">
    <text evidence="1">The sequence shown here is derived from an EMBL/GenBank/DDBJ whole genome shotgun (WGS) entry which is preliminary data.</text>
</comment>
<sequence length="163" mass="17914">MSTPLGTEVESTAAWLEERSAHGAAALLRRIAAQRDRALRTLAAATAGDASGDATHADGGEAARATTAVLRTELARLQAHAERAGWVADGDGRRLWRWRGGWWELSHLKRNPKDGYHDTGWYLWGPASAGHFGTWTARRRNEATVEADRLITKHLTLIREARG</sequence>
<dbReference type="RefSeq" id="WP_222975583.1">
    <property type="nucleotide sequence ID" value="NZ_JAINVZ010000004.1"/>
</dbReference>
<dbReference type="EMBL" id="JAINVZ010000004">
    <property type="protein sequence ID" value="MBY8884816.1"/>
    <property type="molecule type" value="Genomic_DNA"/>
</dbReference>
<protein>
    <submittedName>
        <fullName evidence="1">Uncharacterized protein</fullName>
    </submittedName>
</protein>
<keyword evidence="2" id="KW-1185">Reference proteome</keyword>
<accession>A0ABS7QNQ8</accession>
<gene>
    <name evidence="1" type="ORF">K7472_08145</name>
</gene>
<evidence type="ECO:0000313" key="1">
    <source>
        <dbReference type="EMBL" id="MBY8884816.1"/>
    </source>
</evidence>
<evidence type="ECO:0000313" key="2">
    <source>
        <dbReference type="Proteomes" id="UP001198565"/>
    </source>
</evidence>
<proteinExistence type="predicted"/>
<reference evidence="1 2" key="1">
    <citation type="submission" date="2021-08" db="EMBL/GenBank/DDBJ databases">
        <title>Streptomyces sp. PTM05 isolated from lichen.</title>
        <authorList>
            <person name="Somphong A."/>
            <person name="Phongsopitanun W."/>
            <person name="Tanasupawat S."/>
        </authorList>
    </citation>
    <scope>NUCLEOTIDE SEQUENCE [LARGE SCALE GENOMIC DNA]</scope>
    <source>
        <strain evidence="1 2">Ptm05</strain>
    </source>
</reference>
<name>A0ABS7QNQ8_9ACTN</name>
<dbReference type="Proteomes" id="UP001198565">
    <property type="component" value="Unassembled WGS sequence"/>
</dbReference>
<organism evidence="1 2">
    <name type="scientific">Streptantibioticus parmotrematis</name>
    <dbReference type="NCBI Taxonomy" id="2873249"/>
    <lineage>
        <taxon>Bacteria</taxon>
        <taxon>Bacillati</taxon>
        <taxon>Actinomycetota</taxon>
        <taxon>Actinomycetes</taxon>
        <taxon>Kitasatosporales</taxon>
        <taxon>Streptomycetaceae</taxon>
        <taxon>Streptantibioticus</taxon>
    </lineage>
</organism>